<dbReference type="EMBL" id="RRYP01001718">
    <property type="protein sequence ID" value="TNV85570.1"/>
    <property type="molecule type" value="Genomic_DNA"/>
</dbReference>
<reference evidence="2" key="1">
    <citation type="submission" date="2019-06" db="EMBL/GenBank/DDBJ databases">
        <authorList>
            <person name="Zheng W."/>
        </authorList>
    </citation>
    <scope>NUCLEOTIDE SEQUENCE</scope>
    <source>
        <strain evidence="2">QDHG01</strain>
    </source>
</reference>
<protein>
    <submittedName>
        <fullName evidence="2">Uncharacterized protein</fullName>
    </submittedName>
</protein>
<keyword evidence="3" id="KW-1185">Reference proteome</keyword>
<accession>A0A8J8P4A1</accession>
<gene>
    <name evidence="2" type="ORF">FGO68_gene15132</name>
</gene>
<feature type="region of interest" description="Disordered" evidence="1">
    <location>
        <begin position="232"/>
        <end position="251"/>
    </location>
</feature>
<feature type="compositionally biased region" description="Polar residues" evidence="1">
    <location>
        <begin position="469"/>
        <end position="479"/>
    </location>
</feature>
<feature type="compositionally biased region" description="Polar residues" evidence="1">
    <location>
        <begin position="234"/>
        <end position="251"/>
    </location>
</feature>
<dbReference type="AlphaFoldDB" id="A0A8J8P4A1"/>
<sequence length="564" mass="62796">MSTASLMLTSASDLSLIENLGNMVSSVSADYAKQVQFSIIAFGFYHTLKSFLSNIKNQQKQWTDIIDSFNRINSESLSFAIKLQISPSKFDTAFSLILHPHVVQWVNRDESEAEFTFEDTILQLCIQAEFLSKLRGYVNSSEFKDTEFFEKDYGKQIEASIISYLEHLKALNDAERKQSPILLMNQLTTKGGLFVKCDQFFIMKVKKVFTQIPTVATIPKYDSAKSTPIGLKSSAVNPSESNQSTKNNTPVQSSILAPAQSSLLVKRQQNQQLDESKESEELLDLDILLGNTKRVKVDVDRTAIEPPAATVFFTEDPVMNEPSEQQSRSNMSFGGIKEESFAGPTQMGAAANTNTVPPAEDSVFSFQGREESVVQREDSYVPEMETIKGFIPEYEGASRMSQLSAVGRYSSLSQNTYTPVQKQLFMKQMYQKNKKGLRPQLNATVVKPTFSQSNSRVGSAKGTPRDTPNKNPHSTSTSFDKFKSDLSENSLVIPTSINYQLNFGRLPQQRPLTSKPSYGGAFSQPTLQFKSPAQSRGTQLQTNRNSNAGLPAPQLKKTFYGDLL</sequence>
<evidence type="ECO:0000313" key="3">
    <source>
        <dbReference type="Proteomes" id="UP000785679"/>
    </source>
</evidence>
<name>A0A8J8P4A1_HALGN</name>
<evidence type="ECO:0000256" key="1">
    <source>
        <dbReference type="SAM" id="MobiDB-lite"/>
    </source>
</evidence>
<proteinExistence type="predicted"/>
<feature type="region of interest" description="Disordered" evidence="1">
    <location>
        <begin position="531"/>
        <end position="554"/>
    </location>
</feature>
<evidence type="ECO:0000313" key="2">
    <source>
        <dbReference type="EMBL" id="TNV85570.1"/>
    </source>
</evidence>
<feature type="compositionally biased region" description="Polar residues" evidence="1">
    <location>
        <begin position="531"/>
        <end position="548"/>
    </location>
</feature>
<comment type="caution">
    <text evidence="2">The sequence shown here is derived from an EMBL/GenBank/DDBJ whole genome shotgun (WGS) entry which is preliminary data.</text>
</comment>
<organism evidence="2 3">
    <name type="scientific">Halteria grandinella</name>
    <dbReference type="NCBI Taxonomy" id="5974"/>
    <lineage>
        <taxon>Eukaryota</taxon>
        <taxon>Sar</taxon>
        <taxon>Alveolata</taxon>
        <taxon>Ciliophora</taxon>
        <taxon>Intramacronucleata</taxon>
        <taxon>Spirotrichea</taxon>
        <taxon>Stichotrichia</taxon>
        <taxon>Sporadotrichida</taxon>
        <taxon>Halteriidae</taxon>
        <taxon>Halteria</taxon>
    </lineage>
</organism>
<feature type="region of interest" description="Disordered" evidence="1">
    <location>
        <begin position="436"/>
        <end position="481"/>
    </location>
</feature>
<dbReference type="Proteomes" id="UP000785679">
    <property type="component" value="Unassembled WGS sequence"/>
</dbReference>